<keyword evidence="3" id="KW-1185">Reference proteome</keyword>
<organism evidence="2 3">
    <name type="scientific">Blastococcus carthaginiensis</name>
    <dbReference type="NCBI Taxonomy" id="3050034"/>
    <lineage>
        <taxon>Bacteria</taxon>
        <taxon>Bacillati</taxon>
        <taxon>Actinomycetota</taxon>
        <taxon>Actinomycetes</taxon>
        <taxon>Geodermatophilales</taxon>
        <taxon>Geodermatophilaceae</taxon>
        <taxon>Blastococcus</taxon>
    </lineage>
</organism>
<sequence>MKLSISLSDDDLAVVDEHVSKAGLQSRSAAIQYAINLLRRADLDRAYAEAWEDWEGSDDQAAWEGVDADGIG</sequence>
<dbReference type="InterPro" id="IPR010985">
    <property type="entry name" value="Ribbon_hlx_hlx"/>
</dbReference>
<dbReference type="SUPFAM" id="SSF47598">
    <property type="entry name" value="Ribbon-helix-helix"/>
    <property type="match status" value="1"/>
</dbReference>
<dbReference type="EMBL" id="JASNFN010000025">
    <property type="protein sequence ID" value="MDP5184520.1"/>
    <property type="molecule type" value="Genomic_DNA"/>
</dbReference>
<dbReference type="InterPro" id="IPR002145">
    <property type="entry name" value="CopG"/>
</dbReference>
<dbReference type="Proteomes" id="UP001233673">
    <property type="component" value="Unassembled WGS sequence"/>
</dbReference>
<dbReference type="RefSeq" id="WP_306001083.1">
    <property type="nucleotide sequence ID" value="NZ_JASNFN010000025.1"/>
</dbReference>
<evidence type="ECO:0000259" key="1">
    <source>
        <dbReference type="Pfam" id="PF01402"/>
    </source>
</evidence>
<reference evidence="3" key="1">
    <citation type="submission" date="2023-05" db="EMBL/GenBank/DDBJ databases">
        <title>Draft genome of Pseudofrankia sp. BMG5.37.</title>
        <authorList>
            <person name="Gtari M."/>
            <person name="Ghodhbane F."/>
            <person name="Sbissi I."/>
        </authorList>
    </citation>
    <scope>NUCLEOTIDE SEQUENCE [LARGE SCALE GENOMIC DNA]</scope>
    <source>
        <strain evidence="3">BMG 814</strain>
    </source>
</reference>
<comment type="caution">
    <text evidence="2">The sequence shown here is derived from an EMBL/GenBank/DDBJ whole genome shotgun (WGS) entry which is preliminary data.</text>
</comment>
<proteinExistence type="predicted"/>
<dbReference type="Pfam" id="PF01402">
    <property type="entry name" value="RHH_1"/>
    <property type="match status" value="1"/>
</dbReference>
<feature type="domain" description="Ribbon-helix-helix protein CopG" evidence="1">
    <location>
        <begin position="2"/>
        <end position="36"/>
    </location>
</feature>
<gene>
    <name evidence="2" type="ORF">QOZ88_17930</name>
</gene>
<dbReference type="CDD" id="cd22231">
    <property type="entry name" value="RHH_NikR_HicB-like"/>
    <property type="match status" value="1"/>
</dbReference>
<name>A0ABT9IG09_9ACTN</name>
<protein>
    <submittedName>
        <fullName evidence="2">Ribbon-helix-helix domain-containing protein</fullName>
    </submittedName>
</protein>
<evidence type="ECO:0000313" key="3">
    <source>
        <dbReference type="Proteomes" id="UP001233673"/>
    </source>
</evidence>
<evidence type="ECO:0000313" key="2">
    <source>
        <dbReference type="EMBL" id="MDP5184520.1"/>
    </source>
</evidence>
<accession>A0ABT9IG09</accession>